<dbReference type="InterPro" id="IPR037143">
    <property type="entry name" value="4-PPantetheinyl_Trfase_dom_sf"/>
</dbReference>
<reference evidence="5" key="1">
    <citation type="journal article" date="2023" name="Mol. Phylogenet. Evol.">
        <title>Genome-scale phylogeny and comparative genomics of the fungal order Sordariales.</title>
        <authorList>
            <person name="Hensen N."/>
            <person name="Bonometti L."/>
            <person name="Westerberg I."/>
            <person name="Brannstrom I.O."/>
            <person name="Guillou S."/>
            <person name="Cros-Aarteil S."/>
            <person name="Calhoun S."/>
            <person name="Haridas S."/>
            <person name="Kuo A."/>
            <person name="Mondo S."/>
            <person name="Pangilinan J."/>
            <person name="Riley R."/>
            <person name="LaButti K."/>
            <person name="Andreopoulos B."/>
            <person name="Lipzen A."/>
            <person name="Chen C."/>
            <person name="Yan M."/>
            <person name="Daum C."/>
            <person name="Ng V."/>
            <person name="Clum A."/>
            <person name="Steindorff A."/>
            <person name="Ohm R.A."/>
            <person name="Martin F."/>
            <person name="Silar P."/>
            <person name="Natvig D.O."/>
            <person name="Lalanne C."/>
            <person name="Gautier V."/>
            <person name="Ament-Velasquez S.L."/>
            <person name="Kruys A."/>
            <person name="Hutchinson M.I."/>
            <person name="Powell A.J."/>
            <person name="Barry K."/>
            <person name="Miller A.N."/>
            <person name="Grigoriev I.V."/>
            <person name="Debuchy R."/>
            <person name="Gladieux P."/>
            <person name="Hiltunen Thoren M."/>
            <person name="Johannesson H."/>
        </authorList>
    </citation>
    <scope>NUCLEOTIDE SEQUENCE</scope>
    <source>
        <strain evidence="5">CBS 118394</strain>
    </source>
</reference>
<feature type="domain" description="4'-phosphopantetheinyl transferase N-terminal" evidence="4">
    <location>
        <begin position="36"/>
        <end position="124"/>
    </location>
</feature>
<dbReference type="Pfam" id="PF01648">
    <property type="entry name" value="ACPS"/>
    <property type="match status" value="1"/>
</dbReference>
<keyword evidence="2" id="KW-0808">Transferase</keyword>
<dbReference type="GO" id="GO:0019878">
    <property type="term" value="P:lysine biosynthetic process via aminoadipic acid"/>
    <property type="evidence" value="ECO:0007669"/>
    <property type="project" value="TreeGrafter"/>
</dbReference>
<dbReference type="Gene3D" id="3.90.470.20">
    <property type="entry name" value="4'-phosphopantetheinyl transferase domain"/>
    <property type="match status" value="1"/>
</dbReference>
<sequence>MPPPTATAIKPVLVQWILDTRTWYPEATETRQLETHASRALALLTDPERRGVLKYFHVRDAKMALASALLKHLVVSKLAPVPWRSSIITRDERTKPVFRDPATGYSPVSFNVSHQAGIVALVAVAHYPRPYGAAEVGVDVVCTSERRDRDLRILRDESEGWESFVDMHADVFAPAETAYLKYQVLAAIPGLIPPKATLDQIADGKLRAFYALWALREAYVKLTGEALLADWLRELEFRSFRPPRSTAAWDVPPDGENFSGDEDEARAQVIRKVDIYFHGEKLDDVNICLRSMGPDYMICTVVRTPDRKEDALGWKLGPYEILDLDEVLDFAESQV</sequence>
<dbReference type="GO" id="GO:0005829">
    <property type="term" value="C:cytosol"/>
    <property type="evidence" value="ECO:0007669"/>
    <property type="project" value="TreeGrafter"/>
</dbReference>
<name>A0AAE0MH02_9PEZI</name>
<dbReference type="GO" id="GO:0008897">
    <property type="term" value="F:holo-[acyl-carrier-protein] synthase activity"/>
    <property type="evidence" value="ECO:0007669"/>
    <property type="project" value="UniProtKB-EC"/>
</dbReference>
<proteinExistence type="predicted"/>
<evidence type="ECO:0000313" key="5">
    <source>
        <dbReference type="EMBL" id="KAK3330634.1"/>
    </source>
</evidence>
<evidence type="ECO:0000313" key="6">
    <source>
        <dbReference type="Proteomes" id="UP001283341"/>
    </source>
</evidence>
<dbReference type="InterPro" id="IPR055066">
    <property type="entry name" value="AASDHPPT_N"/>
</dbReference>
<evidence type="ECO:0000256" key="1">
    <source>
        <dbReference type="ARBA" id="ARBA00013172"/>
    </source>
</evidence>
<gene>
    <name evidence="5" type="ORF">B0H66DRAFT_70245</name>
</gene>
<dbReference type="SUPFAM" id="SSF56214">
    <property type="entry name" value="4'-phosphopantetheinyl transferase"/>
    <property type="match status" value="2"/>
</dbReference>
<dbReference type="EMBL" id="JAUEDM010000001">
    <property type="protein sequence ID" value="KAK3330634.1"/>
    <property type="molecule type" value="Genomic_DNA"/>
</dbReference>
<evidence type="ECO:0000256" key="2">
    <source>
        <dbReference type="ARBA" id="ARBA00022679"/>
    </source>
</evidence>
<dbReference type="Pfam" id="PF22624">
    <property type="entry name" value="AASDHPPT_N"/>
    <property type="match status" value="1"/>
</dbReference>
<dbReference type="InterPro" id="IPR008278">
    <property type="entry name" value="4-PPantetheinyl_Trfase_dom"/>
</dbReference>
<dbReference type="PANTHER" id="PTHR12215">
    <property type="entry name" value="PHOSPHOPANTETHEINE TRANSFERASE"/>
    <property type="match status" value="1"/>
</dbReference>
<dbReference type="EC" id="2.7.8.7" evidence="1"/>
<reference evidence="5" key="2">
    <citation type="submission" date="2023-06" db="EMBL/GenBank/DDBJ databases">
        <authorList>
            <consortium name="Lawrence Berkeley National Laboratory"/>
            <person name="Haridas S."/>
            <person name="Hensen N."/>
            <person name="Bonometti L."/>
            <person name="Westerberg I."/>
            <person name="Brannstrom I.O."/>
            <person name="Guillou S."/>
            <person name="Cros-Aarteil S."/>
            <person name="Calhoun S."/>
            <person name="Kuo A."/>
            <person name="Mondo S."/>
            <person name="Pangilinan J."/>
            <person name="Riley R."/>
            <person name="Labutti K."/>
            <person name="Andreopoulos B."/>
            <person name="Lipzen A."/>
            <person name="Chen C."/>
            <person name="Yanf M."/>
            <person name="Daum C."/>
            <person name="Ng V."/>
            <person name="Clum A."/>
            <person name="Steindorff A."/>
            <person name="Ohm R."/>
            <person name="Martin F."/>
            <person name="Silar P."/>
            <person name="Natvig D."/>
            <person name="Lalanne C."/>
            <person name="Gautier V."/>
            <person name="Ament-Velasquez S.L."/>
            <person name="Kruys A."/>
            <person name="Hutchinson M.I."/>
            <person name="Powell A.J."/>
            <person name="Barry K."/>
            <person name="Miller A.N."/>
            <person name="Grigoriev I.V."/>
            <person name="Debuchy R."/>
            <person name="Gladieux P."/>
            <person name="Thoren M.H."/>
            <person name="Johannesson H."/>
        </authorList>
    </citation>
    <scope>NUCLEOTIDE SEQUENCE</scope>
    <source>
        <strain evidence="5">CBS 118394</strain>
    </source>
</reference>
<organism evidence="5 6">
    <name type="scientific">Apodospora peruviana</name>
    <dbReference type="NCBI Taxonomy" id="516989"/>
    <lineage>
        <taxon>Eukaryota</taxon>
        <taxon>Fungi</taxon>
        <taxon>Dikarya</taxon>
        <taxon>Ascomycota</taxon>
        <taxon>Pezizomycotina</taxon>
        <taxon>Sordariomycetes</taxon>
        <taxon>Sordariomycetidae</taxon>
        <taxon>Sordariales</taxon>
        <taxon>Lasiosphaeriaceae</taxon>
        <taxon>Apodospora</taxon>
    </lineage>
</organism>
<dbReference type="AlphaFoldDB" id="A0AAE0MH02"/>
<dbReference type="PANTHER" id="PTHR12215:SF10">
    <property type="entry name" value="L-AMINOADIPATE-SEMIALDEHYDE DEHYDROGENASE-PHOSPHOPANTETHEINYL TRANSFERASE"/>
    <property type="match status" value="1"/>
</dbReference>
<dbReference type="Proteomes" id="UP001283341">
    <property type="component" value="Unassembled WGS sequence"/>
</dbReference>
<evidence type="ECO:0000259" key="3">
    <source>
        <dbReference type="Pfam" id="PF01648"/>
    </source>
</evidence>
<dbReference type="InterPro" id="IPR050559">
    <property type="entry name" value="P-Pant_transferase_sf"/>
</dbReference>
<evidence type="ECO:0000259" key="4">
    <source>
        <dbReference type="Pfam" id="PF22624"/>
    </source>
</evidence>
<protein>
    <recommendedName>
        <fullName evidence="1">holo-[acyl-carrier-protein] synthase</fullName>
        <ecNumber evidence="1">2.7.8.7</ecNumber>
    </recommendedName>
</protein>
<accession>A0AAE0MH02</accession>
<dbReference type="GO" id="GO:0000287">
    <property type="term" value="F:magnesium ion binding"/>
    <property type="evidence" value="ECO:0007669"/>
    <property type="project" value="InterPro"/>
</dbReference>
<feature type="domain" description="4'-phosphopantetheinyl transferase" evidence="3">
    <location>
        <begin position="136"/>
        <end position="238"/>
    </location>
</feature>
<comment type="caution">
    <text evidence="5">The sequence shown here is derived from an EMBL/GenBank/DDBJ whole genome shotgun (WGS) entry which is preliminary data.</text>
</comment>
<keyword evidence="6" id="KW-1185">Reference proteome</keyword>